<dbReference type="InterPro" id="IPR017907">
    <property type="entry name" value="Znf_RING_CS"/>
</dbReference>
<name>A0ABX8HZW4_9ASCO</name>
<dbReference type="SUPFAM" id="SSF56317">
    <property type="entry name" value="Carbon-nitrogen hydrolase"/>
    <property type="match status" value="1"/>
</dbReference>
<dbReference type="SMART" id="SM00591">
    <property type="entry name" value="RWD"/>
    <property type="match status" value="1"/>
</dbReference>
<dbReference type="CDD" id="cd20341">
    <property type="entry name" value="BRcat_RBR_RNF14"/>
    <property type="match status" value="1"/>
</dbReference>
<dbReference type="Gene3D" id="3.30.40.10">
    <property type="entry name" value="Zinc/RING finger domain, C3HC4 (zinc finger)"/>
    <property type="match status" value="1"/>
</dbReference>
<dbReference type="InterPro" id="IPR013083">
    <property type="entry name" value="Znf_RING/FYVE/PHD"/>
</dbReference>
<evidence type="ECO:0000259" key="10">
    <source>
        <dbReference type="PROSITE" id="PS50908"/>
    </source>
</evidence>
<sequence>MPSRDDMDLEDYDLSPRQEELQTLESIYGDQISIEYDKNSGVMTIPLETDRSLLVNLQDSSGEKTIQSKRIKHLPPLKLRFQLPETYPYESAPKLSIECRVIDEDRLQEMRLEIEQQWALTKDQVLFTIIDILQESVNANLDSLVGYSVQCGSDAPFYESLIEHDNQCNQKRFNDTTFTCEICQADVKGEACSQFNSCGHTFCNGCLRNFFVSLIKGGDVEKVHCPDFNCSKSFLETRERYLRLDTLTDASFDFNQFRTRLMTPFIKLSLVHEILGYDKEGMELYERFITLFRDHQHTLIAKMFPTRLVSCPRSKCPAMIFREDMTSRLVICRDCNYAFCNTCRKSYHSDSIDCAKVNDGKQYQGVPIEALETWLESDPKSKERNDIRCRYGFDLMTKVSQEYKMDKLFSELLADESQGFRKCPTCDLIIQRSDGCNKMRCAKFHLITMKLRVACVQLNARLGKVDLNIAKVKHLLSKVKKDIDLILLPEFAVTGYNFSGRDEIEPYLAKAGSGPSATLAQDLSKQYNCTTVIGYPERFEDKIYNSAMVIDDQGSLVHNYRKTHLYDTDEAFGCSENPDKSFSPVALKLGKGEQKSSILTSIGICMDLNPYKFKAPFYEYEFASSCFVNNSSLILVPTAWLSENSPSINEELSKEEKLKRGQVLEKQFEDQPDYPIQDADKPNTSTVNYWILRFFPFLSHLRNYFPRKKSRTTVVVCNRVGVEKDTMYTGSSSIYQFDPSQPDSDHIDQQNGSVQVLGSLGQATEGVLYREIEL</sequence>
<feature type="domain" description="RING-type" evidence="8">
    <location>
        <begin position="180"/>
        <end position="226"/>
    </location>
</feature>
<dbReference type="InterPro" id="IPR001841">
    <property type="entry name" value="Znf_RING"/>
</dbReference>
<evidence type="ECO:0000256" key="6">
    <source>
        <dbReference type="ARBA" id="ARBA00022833"/>
    </source>
</evidence>
<dbReference type="Gene3D" id="2.20.25.20">
    <property type="match status" value="1"/>
</dbReference>
<dbReference type="Pfam" id="PF05773">
    <property type="entry name" value="RWD"/>
    <property type="match status" value="1"/>
</dbReference>
<dbReference type="Pfam" id="PF01485">
    <property type="entry name" value="IBR"/>
    <property type="match status" value="1"/>
</dbReference>
<feature type="domain" description="RWD" evidence="10">
    <location>
        <begin position="19"/>
        <end position="140"/>
    </location>
</feature>
<evidence type="ECO:0000259" key="11">
    <source>
        <dbReference type="PROSITE" id="PS51873"/>
    </source>
</evidence>
<proteinExistence type="predicted"/>
<evidence type="ECO:0000256" key="2">
    <source>
        <dbReference type="ARBA" id="ARBA00022723"/>
    </source>
</evidence>
<accession>A0ABX8HZW4</accession>
<keyword evidence="1" id="KW-0808">Transferase</keyword>
<evidence type="ECO:0000259" key="8">
    <source>
        <dbReference type="PROSITE" id="PS50089"/>
    </source>
</evidence>
<dbReference type="Gene3D" id="3.60.110.10">
    <property type="entry name" value="Carbon-nitrogen hydrolase"/>
    <property type="match status" value="1"/>
</dbReference>
<dbReference type="InterPro" id="IPR006575">
    <property type="entry name" value="RWD_dom"/>
</dbReference>
<dbReference type="PROSITE" id="PS51873">
    <property type="entry name" value="TRIAD"/>
    <property type="match status" value="1"/>
</dbReference>
<evidence type="ECO:0000256" key="4">
    <source>
        <dbReference type="ARBA" id="ARBA00022771"/>
    </source>
</evidence>
<dbReference type="InterPro" id="IPR016135">
    <property type="entry name" value="UBQ-conjugating_enzyme/RWD"/>
</dbReference>
<dbReference type="InterPro" id="IPR036526">
    <property type="entry name" value="C-N_Hydrolase_sf"/>
</dbReference>
<dbReference type="PANTHER" id="PTHR11750:SF26">
    <property type="entry name" value="PROTEIN N-TERMINAL AMIDASE"/>
    <property type="match status" value="1"/>
</dbReference>
<dbReference type="Pfam" id="PF00795">
    <property type="entry name" value="CN_hydrolase"/>
    <property type="match status" value="1"/>
</dbReference>
<evidence type="ECO:0000259" key="9">
    <source>
        <dbReference type="PROSITE" id="PS50263"/>
    </source>
</evidence>
<keyword evidence="13" id="KW-1185">Reference proteome</keyword>
<evidence type="ECO:0000313" key="12">
    <source>
        <dbReference type="EMBL" id="QWU86376.1"/>
    </source>
</evidence>
<dbReference type="EMBL" id="CP076661">
    <property type="protein sequence ID" value="QWU86376.1"/>
    <property type="molecule type" value="Genomic_DNA"/>
</dbReference>
<dbReference type="PROSITE" id="PS50089">
    <property type="entry name" value="ZF_RING_2"/>
    <property type="match status" value="1"/>
</dbReference>
<dbReference type="SUPFAM" id="SSF54495">
    <property type="entry name" value="UBC-like"/>
    <property type="match status" value="1"/>
</dbReference>
<dbReference type="InterPro" id="IPR031128">
    <property type="entry name" value="RNF14_RING-HC_Zfn"/>
</dbReference>
<keyword evidence="6" id="KW-0862">Zinc</keyword>
<feature type="domain" description="RING-type" evidence="11">
    <location>
        <begin position="176"/>
        <end position="485"/>
    </location>
</feature>
<organism evidence="12 13">
    <name type="scientific">Candidozyma haemuli</name>
    <dbReference type="NCBI Taxonomy" id="45357"/>
    <lineage>
        <taxon>Eukaryota</taxon>
        <taxon>Fungi</taxon>
        <taxon>Dikarya</taxon>
        <taxon>Ascomycota</taxon>
        <taxon>Saccharomycotina</taxon>
        <taxon>Pichiomycetes</taxon>
        <taxon>Metschnikowiaceae</taxon>
        <taxon>Candidozyma</taxon>
    </lineage>
</organism>
<dbReference type="InterPro" id="IPR039703">
    <property type="entry name" value="Nta1"/>
</dbReference>
<keyword evidence="4 7" id="KW-0863">Zinc-finger</keyword>
<evidence type="ECO:0000256" key="7">
    <source>
        <dbReference type="PROSITE-ProRule" id="PRU00175"/>
    </source>
</evidence>
<keyword evidence="2" id="KW-0479">Metal-binding</keyword>
<keyword evidence="3" id="KW-0677">Repeat</keyword>
<dbReference type="SMART" id="SM00647">
    <property type="entry name" value="IBR"/>
    <property type="match status" value="1"/>
</dbReference>
<evidence type="ECO:0000256" key="1">
    <source>
        <dbReference type="ARBA" id="ARBA00022679"/>
    </source>
</evidence>
<dbReference type="CDD" id="cd23820">
    <property type="entry name" value="RWD_RNF14"/>
    <property type="match status" value="1"/>
</dbReference>
<dbReference type="PANTHER" id="PTHR11750">
    <property type="entry name" value="PROTEIN N-TERMINAL AMIDASE"/>
    <property type="match status" value="1"/>
</dbReference>
<protein>
    <submittedName>
        <fullName evidence="12">Uncharacterized protein</fullName>
    </submittedName>
</protein>
<dbReference type="PROSITE" id="PS00518">
    <property type="entry name" value="ZF_RING_1"/>
    <property type="match status" value="1"/>
</dbReference>
<evidence type="ECO:0000313" key="13">
    <source>
        <dbReference type="Proteomes" id="UP000825434"/>
    </source>
</evidence>
<dbReference type="InterPro" id="IPR044066">
    <property type="entry name" value="TRIAD_supradom"/>
</dbReference>
<dbReference type="PROSITE" id="PS50908">
    <property type="entry name" value="RWD"/>
    <property type="match status" value="1"/>
</dbReference>
<gene>
    <name evidence="12" type="ORF">CA3LBN_000594</name>
</gene>
<dbReference type="CDD" id="cd16628">
    <property type="entry name" value="RING-HC_RBR_RNF14"/>
    <property type="match status" value="1"/>
</dbReference>
<dbReference type="Proteomes" id="UP000825434">
    <property type="component" value="Chromosome 1"/>
</dbReference>
<keyword evidence="5" id="KW-0833">Ubl conjugation pathway</keyword>
<dbReference type="InterPro" id="IPR003010">
    <property type="entry name" value="C-N_Hydrolase"/>
</dbReference>
<dbReference type="PROSITE" id="PS50263">
    <property type="entry name" value="CN_HYDROLASE"/>
    <property type="match status" value="1"/>
</dbReference>
<dbReference type="SUPFAM" id="SSF57850">
    <property type="entry name" value="RING/U-box"/>
    <property type="match status" value="3"/>
</dbReference>
<reference evidence="12 13" key="1">
    <citation type="submission" date="2021-06" db="EMBL/GenBank/DDBJ databases">
        <title>Candida outbreak in Lebanon.</title>
        <authorList>
            <person name="Finianos M."/>
        </authorList>
    </citation>
    <scope>NUCLEOTIDE SEQUENCE [LARGE SCALE GENOMIC DNA]</scope>
    <source>
        <strain evidence="12">CA3LBN</strain>
    </source>
</reference>
<dbReference type="Gene3D" id="3.10.110.10">
    <property type="entry name" value="Ubiquitin Conjugating Enzyme"/>
    <property type="match status" value="1"/>
</dbReference>
<evidence type="ECO:0000256" key="3">
    <source>
        <dbReference type="ARBA" id="ARBA00022737"/>
    </source>
</evidence>
<evidence type="ECO:0000256" key="5">
    <source>
        <dbReference type="ARBA" id="ARBA00022786"/>
    </source>
</evidence>
<dbReference type="Gene3D" id="1.20.120.1750">
    <property type="match status" value="1"/>
</dbReference>
<feature type="domain" description="CN hydrolase" evidence="9">
    <location>
        <begin position="451"/>
        <end position="774"/>
    </location>
</feature>
<dbReference type="InterPro" id="IPR002867">
    <property type="entry name" value="IBR_dom"/>
</dbReference>